<feature type="non-terminal residue" evidence="2">
    <location>
        <position position="106"/>
    </location>
</feature>
<evidence type="ECO:0000256" key="1">
    <source>
        <dbReference type="SAM" id="MobiDB-lite"/>
    </source>
</evidence>
<organism evidence="2 3">
    <name type="scientific">Mycobacterium ulcerans str. Harvey</name>
    <dbReference type="NCBI Taxonomy" id="1299332"/>
    <lineage>
        <taxon>Bacteria</taxon>
        <taxon>Bacillati</taxon>
        <taxon>Actinomycetota</taxon>
        <taxon>Actinomycetes</taxon>
        <taxon>Mycobacteriales</taxon>
        <taxon>Mycobacteriaceae</taxon>
        <taxon>Mycobacterium</taxon>
        <taxon>Mycobacterium ulcerans group</taxon>
    </lineage>
</organism>
<dbReference type="Proteomes" id="UP000020681">
    <property type="component" value="Unassembled WGS sequence"/>
</dbReference>
<feature type="compositionally biased region" description="Gly residues" evidence="1">
    <location>
        <begin position="83"/>
        <end position="106"/>
    </location>
</feature>
<evidence type="ECO:0000313" key="2">
    <source>
        <dbReference type="EMBL" id="EUA94106.1"/>
    </source>
</evidence>
<comment type="caution">
    <text evidence="2">The sequence shown here is derived from an EMBL/GenBank/DDBJ whole genome shotgun (WGS) entry which is preliminary data.</text>
</comment>
<dbReference type="EMBL" id="JAOL01000018">
    <property type="protein sequence ID" value="EUA94106.1"/>
    <property type="molecule type" value="Genomic_DNA"/>
</dbReference>
<proteinExistence type="predicted"/>
<protein>
    <submittedName>
        <fullName evidence="2">Uncharacterized protein</fullName>
    </submittedName>
</protein>
<sequence>MGRRDYSVMAVPGARAALPARRAPVLLAGPVAAAGFSTATAELAAPVDKEWSEVREAPVVGPGSGAPVVPVGPGQRRPRRRVGGAGGNAGLLGSGGTGGAGGGAGS</sequence>
<keyword evidence="3" id="KW-1185">Reference proteome</keyword>
<name>A0ABN0RB26_MYCUL</name>
<feature type="compositionally biased region" description="Low complexity" evidence="1">
    <location>
        <begin position="58"/>
        <end position="75"/>
    </location>
</feature>
<gene>
    <name evidence="2" type="ORF">I551_8640</name>
</gene>
<accession>A0ABN0RB26</accession>
<feature type="region of interest" description="Disordered" evidence="1">
    <location>
        <begin position="58"/>
        <end position="106"/>
    </location>
</feature>
<evidence type="ECO:0000313" key="3">
    <source>
        <dbReference type="Proteomes" id="UP000020681"/>
    </source>
</evidence>
<reference evidence="2 3" key="1">
    <citation type="submission" date="2014-01" db="EMBL/GenBank/DDBJ databases">
        <authorList>
            <person name="Dobos K."/>
            <person name="Lenaerts A."/>
            <person name="Ordway D."/>
            <person name="DeGroote M.A."/>
            <person name="Parker T."/>
            <person name="Sizemore C."/>
            <person name="Tallon L.J."/>
            <person name="Sadzewicz L.K."/>
            <person name="Sengamalay N."/>
            <person name="Fraser C.M."/>
            <person name="Hine E."/>
            <person name="Shefchek K.A."/>
            <person name="Das S.P."/>
            <person name="Tettelin H."/>
        </authorList>
    </citation>
    <scope>NUCLEOTIDE SEQUENCE [LARGE SCALE GENOMIC DNA]</scope>
    <source>
        <strain evidence="2 3">Harvey</strain>
    </source>
</reference>